<dbReference type="InterPro" id="IPR011990">
    <property type="entry name" value="TPR-like_helical_dom_sf"/>
</dbReference>
<dbReference type="Gene3D" id="1.25.40.10">
    <property type="entry name" value="Tetratricopeptide repeat domain"/>
    <property type="match status" value="2"/>
</dbReference>
<dbReference type="InterPro" id="IPR006597">
    <property type="entry name" value="Sel1-like"/>
</dbReference>
<keyword evidence="3" id="KW-1185">Reference proteome</keyword>
<feature type="signal peptide" evidence="1">
    <location>
        <begin position="1"/>
        <end position="22"/>
    </location>
</feature>
<reference evidence="2 3" key="1">
    <citation type="submission" date="2020-08" db="EMBL/GenBank/DDBJ databases">
        <title>Dyella sp. G9 isolated from forest soil.</title>
        <authorList>
            <person name="Fu J."/>
            <person name="Qiu L."/>
        </authorList>
    </citation>
    <scope>NUCLEOTIDE SEQUENCE [LARGE SCALE GENOMIC DNA]</scope>
    <source>
        <strain evidence="2 3">G9</strain>
    </source>
</reference>
<dbReference type="PROSITE" id="PS51257">
    <property type="entry name" value="PROKAR_LIPOPROTEIN"/>
    <property type="match status" value="1"/>
</dbReference>
<dbReference type="EMBL" id="CP060412">
    <property type="protein sequence ID" value="QNK02688.1"/>
    <property type="molecule type" value="Genomic_DNA"/>
</dbReference>
<proteinExistence type="predicted"/>
<keyword evidence="1" id="KW-0732">Signal</keyword>
<dbReference type="SMART" id="SM00671">
    <property type="entry name" value="SEL1"/>
    <property type="match status" value="6"/>
</dbReference>
<dbReference type="RefSeq" id="WP_187058119.1">
    <property type="nucleotide sequence ID" value="NZ_CP060412.1"/>
</dbReference>
<accession>A0A7G8Q7D0</accession>
<dbReference type="PANTHER" id="PTHR11102">
    <property type="entry name" value="SEL-1-LIKE PROTEIN"/>
    <property type="match status" value="1"/>
</dbReference>
<gene>
    <name evidence="2" type="ORF">H8F01_06025</name>
</gene>
<evidence type="ECO:0000313" key="3">
    <source>
        <dbReference type="Proteomes" id="UP000515873"/>
    </source>
</evidence>
<dbReference type="InterPro" id="IPR050767">
    <property type="entry name" value="Sel1_AlgK"/>
</dbReference>
<name>A0A7G8Q7D0_9GAMM</name>
<dbReference type="PANTHER" id="PTHR11102:SF160">
    <property type="entry name" value="ERAD-ASSOCIATED E3 UBIQUITIN-PROTEIN LIGASE COMPONENT HRD3"/>
    <property type="match status" value="1"/>
</dbReference>
<dbReference type="AlphaFoldDB" id="A0A7G8Q7D0"/>
<protein>
    <submittedName>
        <fullName evidence="2">Sel1 repeat family protein</fullName>
    </submittedName>
</protein>
<feature type="chain" id="PRO_5028922182" evidence="1">
    <location>
        <begin position="23"/>
        <end position="335"/>
    </location>
</feature>
<dbReference type="Proteomes" id="UP000515873">
    <property type="component" value="Chromosome"/>
</dbReference>
<dbReference type="KEGG" id="dtl:H8F01_06025"/>
<sequence length="335" mass="34837">MIRAAWLVVMVAVAACPAWTMAAPGDATREALQQRAEAGDAQAQVELGRALETDGVPADKVASTGWYRKAAMAGNAKGAWQLGFATMAGVGTPRDVPAGLEWLRKSVTISQNADDMATLSVVLEIDGNAQQEAMQWAQKAADKGAPKGMEVMGMARLSGHWGLPKDPALAEKLLTEAARKGDANTQLVLGQLYLNGAFGRKDPVAGMRWLQVAADSGNAKAAGLLGYFLITGKEGVPVDAARGVTLARKSMAGNGMEGHYAMGVAYVTGTGVAENPAEGWYQISLAQRMDSQKELGSAGDYLARAAAKLTPSQLTELKGRVDADAAKLPAAPAGS</sequence>
<evidence type="ECO:0000313" key="2">
    <source>
        <dbReference type="EMBL" id="QNK02688.1"/>
    </source>
</evidence>
<dbReference type="Pfam" id="PF08238">
    <property type="entry name" value="Sel1"/>
    <property type="match status" value="7"/>
</dbReference>
<dbReference type="SUPFAM" id="SSF81901">
    <property type="entry name" value="HCP-like"/>
    <property type="match status" value="2"/>
</dbReference>
<evidence type="ECO:0000256" key="1">
    <source>
        <dbReference type="SAM" id="SignalP"/>
    </source>
</evidence>
<organism evidence="2 3">
    <name type="scientific">Dyella telluris</name>
    <dbReference type="NCBI Taxonomy" id="2763498"/>
    <lineage>
        <taxon>Bacteria</taxon>
        <taxon>Pseudomonadati</taxon>
        <taxon>Pseudomonadota</taxon>
        <taxon>Gammaproteobacteria</taxon>
        <taxon>Lysobacterales</taxon>
        <taxon>Rhodanobacteraceae</taxon>
        <taxon>Dyella</taxon>
    </lineage>
</organism>